<proteinExistence type="predicted"/>
<dbReference type="EMBL" id="MQTW01001221">
    <property type="protein sequence ID" value="RYC78348.1"/>
    <property type="molecule type" value="Genomic_DNA"/>
</dbReference>
<sequence>MRTYASLTVFLLLSGVSAWNRCYCTGSGQGAADMAANTCCTSGDGITFRNTVLGNVMPSPDVQQVFAAISAAP</sequence>
<accession>A0A4Q2V176</accession>
<comment type="caution">
    <text evidence="2">The sequence shown here is derived from an EMBL/GenBank/DDBJ whole genome shotgun (WGS) entry which is preliminary data.</text>
</comment>
<dbReference type="AlphaFoldDB" id="A0A4Q2V176"/>
<reference evidence="2 3" key="1">
    <citation type="submission" date="2016-12" db="EMBL/GenBank/DDBJ databases">
        <title>Draft genome sequence of Fusarium oxysporum causing rot on Narcissus.</title>
        <authorList>
            <person name="Armitage A.D."/>
            <person name="Taylor A."/>
            <person name="Clarkson J.P."/>
            <person name="Harrison R.J."/>
            <person name="Jackson A.C."/>
        </authorList>
    </citation>
    <scope>NUCLEOTIDE SEQUENCE [LARGE SCALE GENOMIC DNA]</scope>
    <source>
        <strain evidence="2 3">N139</strain>
    </source>
</reference>
<gene>
    <name evidence="2" type="ORF">BFJ63_vAg18778</name>
</gene>
<evidence type="ECO:0000313" key="2">
    <source>
        <dbReference type="EMBL" id="RYC78348.1"/>
    </source>
</evidence>
<organism evidence="2 3">
    <name type="scientific">Fusarium oxysporum f. sp. narcissi</name>
    <dbReference type="NCBI Taxonomy" id="451672"/>
    <lineage>
        <taxon>Eukaryota</taxon>
        <taxon>Fungi</taxon>
        <taxon>Dikarya</taxon>
        <taxon>Ascomycota</taxon>
        <taxon>Pezizomycotina</taxon>
        <taxon>Sordariomycetes</taxon>
        <taxon>Hypocreomycetidae</taxon>
        <taxon>Hypocreales</taxon>
        <taxon>Nectriaceae</taxon>
        <taxon>Fusarium</taxon>
        <taxon>Fusarium oxysporum species complex</taxon>
    </lineage>
</organism>
<evidence type="ECO:0000313" key="3">
    <source>
        <dbReference type="Proteomes" id="UP000290540"/>
    </source>
</evidence>
<dbReference type="Proteomes" id="UP000290540">
    <property type="component" value="Unassembled WGS sequence"/>
</dbReference>
<name>A0A4Q2V176_FUSOX</name>
<protein>
    <submittedName>
        <fullName evidence="2">Uncharacterized protein</fullName>
    </submittedName>
</protein>
<keyword evidence="1" id="KW-0732">Signal</keyword>
<feature type="chain" id="PRO_5020434156" evidence="1">
    <location>
        <begin position="19"/>
        <end position="73"/>
    </location>
</feature>
<evidence type="ECO:0000256" key="1">
    <source>
        <dbReference type="SAM" id="SignalP"/>
    </source>
</evidence>
<feature type="signal peptide" evidence="1">
    <location>
        <begin position="1"/>
        <end position="18"/>
    </location>
</feature>